<dbReference type="EMBL" id="JACASF010000005">
    <property type="protein sequence ID" value="KAF6477865.1"/>
    <property type="molecule type" value="Genomic_DNA"/>
</dbReference>
<dbReference type="InParanoid" id="A0A7J8I118"/>
<comment type="caution">
    <text evidence="3">The sequence shown here is derived from an EMBL/GenBank/DDBJ whole genome shotgun (WGS) entry which is preliminary data.</text>
</comment>
<feature type="chain" id="PRO_5029532111" evidence="2">
    <location>
        <begin position="20"/>
        <end position="224"/>
    </location>
</feature>
<accession>A0A7J8I118</accession>
<evidence type="ECO:0000313" key="4">
    <source>
        <dbReference type="Proteomes" id="UP000550707"/>
    </source>
</evidence>
<gene>
    <name evidence="3" type="ORF">HJG59_010771</name>
</gene>
<dbReference type="AlphaFoldDB" id="A0A7J8I118"/>
<organism evidence="3 4">
    <name type="scientific">Molossus molossus</name>
    <name type="common">Pallas' mastiff bat</name>
    <name type="synonym">Vespertilio molossus</name>
    <dbReference type="NCBI Taxonomy" id="27622"/>
    <lineage>
        <taxon>Eukaryota</taxon>
        <taxon>Metazoa</taxon>
        <taxon>Chordata</taxon>
        <taxon>Craniata</taxon>
        <taxon>Vertebrata</taxon>
        <taxon>Euteleostomi</taxon>
        <taxon>Mammalia</taxon>
        <taxon>Eutheria</taxon>
        <taxon>Laurasiatheria</taxon>
        <taxon>Chiroptera</taxon>
        <taxon>Yangochiroptera</taxon>
        <taxon>Molossidae</taxon>
        <taxon>Molossus</taxon>
    </lineage>
</organism>
<feature type="region of interest" description="Disordered" evidence="1">
    <location>
        <begin position="46"/>
        <end position="70"/>
    </location>
</feature>
<feature type="region of interest" description="Disordered" evidence="1">
    <location>
        <begin position="152"/>
        <end position="207"/>
    </location>
</feature>
<feature type="compositionally biased region" description="Pro residues" evidence="1">
    <location>
        <begin position="55"/>
        <end position="64"/>
    </location>
</feature>
<feature type="signal peptide" evidence="2">
    <location>
        <begin position="1"/>
        <end position="19"/>
    </location>
</feature>
<proteinExistence type="predicted"/>
<reference evidence="3 4" key="1">
    <citation type="journal article" date="2020" name="Nature">
        <title>Six reference-quality genomes reveal evolution of bat adaptations.</title>
        <authorList>
            <person name="Jebb D."/>
            <person name="Huang Z."/>
            <person name="Pippel M."/>
            <person name="Hughes G.M."/>
            <person name="Lavrichenko K."/>
            <person name="Devanna P."/>
            <person name="Winkler S."/>
            <person name="Jermiin L.S."/>
            <person name="Skirmuntt E.C."/>
            <person name="Katzourakis A."/>
            <person name="Burkitt-Gray L."/>
            <person name="Ray D.A."/>
            <person name="Sullivan K.A.M."/>
            <person name="Roscito J.G."/>
            <person name="Kirilenko B.M."/>
            <person name="Davalos L.M."/>
            <person name="Corthals A.P."/>
            <person name="Power M.L."/>
            <person name="Jones G."/>
            <person name="Ransome R.D."/>
            <person name="Dechmann D.K.N."/>
            <person name="Locatelli A.G."/>
            <person name="Puechmaille S.J."/>
            <person name="Fedrigo O."/>
            <person name="Jarvis E.D."/>
            <person name="Hiller M."/>
            <person name="Vernes S.C."/>
            <person name="Myers E.W."/>
            <person name="Teeling E.C."/>
        </authorList>
    </citation>
    <scope>NUCLEOTIDE SEQUENCE [LARGE SCALE GENOMIC DNA]</scope>
    <source>
        <strain evidence="3">MMolMol1</strain>
        <tissue evidence="3">Muscle</tissue>
    </source>
</reference>
<evidence type="ECO:0000256" key="1">
    <source>
        <dbReference type="SAM" id="MobiDB-lite"/>
    </source>
</evidence>
<evidence type="ECO:0000313" key="3">
    <source>
        <dbReference type="EMBL" id="KAF6477865.1"/>
    </source>
</evidence>
<keyword evidence="4" id="KW-1185">Reference proteome</keyword>
<protein>
    <submittedName>
        <fullName evidence="3">Uncharacterized protein</fullName>
    </submittedName>
</protein>
<dbReference type="Proteomes" id="UP000550707">
    <property type="component" value="Unassembled WGS sequence"/>
</dbReference>
<feature type="compositionally biased region" description="Polar residues" evidence="1">
    <location>
        <begin position="188"/>
        <end position="199"/>
    </location>
</feature>
<keyword evidence="2" id="KW-0732">Signal</keyword>
<name>A0A7J8I118_MOLMO</name>
<sequence length="224" mass="24242">MDVARLLAFLRVLPTPARGCGFAGAPGSSLHCGRTSQPFQGAFPLRRRSSANSSPPFPLPPPPLALWTDTTPPSTAKTLCVCSQRGHTWAPGGPFPGFRIFPSSNHSRVRLDETGFLIPPFSSPRAVVPNFAAAPAAQGDSQVLGPQLHRAAQRAQPQRTPTRGHHWDQRTSGSPWTRRVRHLGGPSSAVQHTLQNPQAIKNEPKKSACIRPLNTSVDSLKKYF</sequence>
<evidence type="ECO:0000256" key="2">
    <source>
        <dbReference type="SAM" id="SignalP"/>
    </source>
</evidence>